<proteinExistence type="predicted"/>
<evidence type="ECO:0000313" key="1">
    <source>
        <dbReference type="EMBL" id="CAL1685174.1"/>
    </source>
</evidence>
<evidence type="ECO:0000313" key="2">
    <source>
        <dbReference type="Proteomes" id="UP001497644"/>
    </source>
</evidence>
<protein>
    <submittedName>
        <fullName evidence="1">Uncharacterized protein</fullName>
    </submittedName>
</protein>
<dbReference type="Proteomes" id="UP001497644">
    <property type="component" value="Chromosome 6"/>
</dbReference>
<reference evidence="1" key="1">
    <citation type="submission" date="2024-04" db="EMBL/GenBank/DDBJ databases">
        <authorList>
            <consortium name="Molecular Ecology Group"/>
        </authorList>
    </citation>
    <scope>NUCLEOTIDE SEQUENCE</scope>
</reference>
<sequence length="98" mass="11088">MTSFHSTQHSIPDARICTCLFYYPIIVFGDNVAHLPHLLFENETAEKTKTYPPACDSQNSEAPKTIYSENSANPMHAYSFLPAKENTIYTLELKNSQC</sequence>
<dbReference type="AlphaFoldDB" id="A0AAV2P0K8"/>
<dbReference type="EMBL" id="OZ034829">
    <property type="protein sequence ID" value="CAL1685174.1"/>
    <property type="molecule type" value="Genomic_DNA"/>
</dbReference>
<accession>A0AAV2P0K8</accession>
<gene>
    <name evidence="1" type="ORF">LPLAT_LOCUS10732</name>
</gene>
<keyword evidence="2" id="KW-1185">Reference proteome</keyword>
<name>A0AAV2P0K8_9HYME</name>
<organism evidence="1 2">
    <name type="scientific">Lasius platythorax</name>
    <dbReference type="NCBI Taxonomy" id="488582"/>
    <lineage>
        <taxon>Eukaryota</taxon>
        <taxon>Metazoa</taxon>
        <taxon>Ecdysozoa</taxon>
        <taxon>Arthropoda</taxon>
        <taxon>Hexapoda</taxon>
        <taxon>Insecta</taxon>
        <taxon>Pterygota</taxon>
        <taxon>Neoptera</taxon>
        <taxon>Endopterygota</taxon>
        <taxon>Hymenoptera</taxon>
        <taxon>Apocrita</taxon>
        <taxon>Aculeata</taxon>
        <taxon>Formicoidea</taxon>
        <taxon>Formicidae</taxon>
        <taxon>Formicinae</taxon>
        <taxon>Lasius</taxon>
        <taxon>Lasius</taxon>
    </lineage>
</organism>